<protein>
    <submittedName>
        <fullName evidence="1">Phosphoesterase</fullName>
    </submittedName>
</protein>
<evidence type="ECO:0000313" key="2">
    <source>
        <dbReference type="Proteomes" id="UP000185608"/>
    </source>
</evidence>
<dbReference type="EMBL" id="CP016070">
    <property type="protein sequence ID" value="AOW81212.1"/>
    <property type="molecule type" value="Genomic_DNA"/>
</dbReference>
<organism evidence="1 2">
    <name type="scientific">Halodesulfurarchaeum formicicum</name>
    <dbReference type="NCBI Taxonomy" id="1873524"/>
    <lineage>
        <taxon>Archaea</taxon>
        <taxon>Methanobacteriati</taxon>
        <taxon>Methanobacteriota</taxon>
        <taxon>Stenosarchaea group</taxon>
        <taxon>Halobacteria</taxon>
        <taxon>Halobacteriales</taxon>
        <taxon>Halobacteriaceae</taxon>
        <taxon>Halodesulfurarchaeum</taxon>
    </lineage>
</organism>
<dbReference type="KEGG" id="halh:HTSR_2052"/>
<dbReference type="Pfam" id="PF13563">
    <property type="entry name" value="2_5_RNA_ligase2"/>
    <property type="match status" value="1"/>
</dbReference>
<sequence length="171" mass="18828">MYSVNVPVPPAVRDLARELRPALTSFERIRPARSRTLVLKRLPAANRREYLQDARRARAALDGAPVFEAEITGLDVFREPPTGTAPVAYLAVESPGLSQLHQRLVDEFGAIEGLEGQGTYTPHVTLARDGPATAADSLLEREIEPVRFTVDTLELYDSDHSERVESISLPA</sequence>
<dbReference type="AlphaFoldDB" id="A0A1D8S772"/>
<dbReference type="InterPro" id="IPR009097">
    <property type="entry name" value="Cyclic_Pdiesterase"/>
</dbReference>
<dbReference type="Gene3D" id="3.90.1140.10">
    <property type="entry name" value="Cyclic phosphodiesterase"/>
    <property type="match status" value="1"/>
</dbReference>
<dbReference type="RefSeq" id="WP_070365853.1">
    <property type="nucleotide sequence ID" value="NZ_CP016070.1"/>
</dbReference>
<name>A0A1D8S772_9EURY</name>
<dbReference type="SUPFAM" id="SSF55144">
    <property type="entry name" value="LigT-like"/>
    <property type="match status" value="1"/>
</dbReference>
<dbReference type="STRING" id="1873524.HSR6_2128"/>
<dbReference type="GeneID" id="29830037"/>
<dbReference type="Proteomes" id="UP000185608">
    <property type="component" value="Chromosome"/>
</dbReference>
<gene>
    <name evidence="1" type="ORF">HTSR_2052</name>
</gene>
<dbReference type="PATRIC" id="fig|1855411.3.peg.2056"/>
<accession>A0A1D8S772</accession>
<evidence type="ECO:0000313" key="1">
    <source>
        <dbReference type="EMBL" id="AOW81212.1"/>
    </source>
</evidence>
<proteinExistence type="predicted"/>
<reference evidence="1 2" key="1">
    <citation type="submission" date="2016-06" db="EMBL/GenBank/DDBJ databases">
        <title>Discovery of anaerobic lithoheterotrophic haloarchaeon capable of sulfur respiration by hydrogen and formate.</title>
        <authorList>
            <person name="Sorokin D.Y."/>
            <person name="Kublanov I.V."/>
            <person name="Roman P."/>
            <person name="Sinninghe Damste J.S."/>
            <person name="Golyshin P.N."/>
            <person name="Rojo D."/>
            <person name="Ciordia S."/>
            <person name="Mena Md.C."/>
            <person name="Ferrer M."/>
            <person name="Smedile F."/>
            <person name="Messina E."/>
            <person name="La Cono V."/>
            <person name="Yakimov M.M."/>
        </authorList>
    </citation>
    <scope>NUCLEOTIDE SEQUENCE [LARGE SCALE GENOMIC DNA]</scope>
    <source>
        <strain evidence="1 2">HTSR1</strain>
    </source>
</reference>